<evidence type="ECO:0000313" key="3">
    <source>
        <dbReference type="Proteomes" id="UP001341840"/>
    </source>
</evidence>
<proteinExistence type="predicted"/>
<feature type="region of interest" description="Disordered" evidence="1">
    <location>
        <begin position="1"/>
        <end position="22"/>
    </location>
</feature>
<organism evidence="2 3">
    <name type="scientific">Stylosanthes scabra</name>
    <dbReference type="NCBI Taxonomy" id="79078"/>
    <lineage>
        <taxon>Eukaryota</taxon>
        <taxon>Viridiplantae</taxon>
        <taxon>Streptophyta</taxon>
        <taxon>Embryophyta</taxon>
        <taxon>Tracheophyta</taxon>
        <taxon>Spermatophyta</taxon>
        <taxon>Magnoliopsida</taxon>
        <taxon>eudicotyledons</taxon>
        <taxon>Gunneridae</taxon>
        <taxon>Pentapetalae</taxon>
        <taxon>rosids</taxon>
        <taxon>fabids</taxon>
        <taxon>Fabales</taxon>
        <taxon>Fabaceae</taxon>
        <taxon>Papilionoideae</taxon>
        <taxon>50 kb inversion clade</taxon>
        <taxon>dalbergioids sensu lato</taxon>
        <taxon>Dalbergieae</taxon>
        <taxon>Pterocarpus clade</taxon>
        <taxon>Stylosanthes</taxon>
    </lineage>
</organism>
<evidence type="ECO:0000313" key="2">
    <source>
        <dbReference type="EMBL" id="MED6156373.1"/>
    </source>
</evidence>
<protein>
    <submittedName>
        <fullName evidence="2">Uncharacterized protein</fullName>
    </submittedName>
</protein>
<accession>A0ABU6U960</accession>
<dbReference type="Proteomes" id="UP001341840">
    <property type="component" value="Unassembled WGS sequence"/>
</dbReference>
<sequence length="109" mass="11971">MEDFTAETSSGGTTRSNAIDPATTAITNSMSPYFIHPSENPGTSHDYGTGFQEQIGILGWHGRRTCHWRSNEGDLGAKQHLCQKLDIVMLKHGNSSKRFVCEESKGSLD</sequence>
<keyword evidence="3" id="KW-1185">Reference proteome</keyword>
<feature type="compositionally biased region" description="Polar residues" evidence="1">
    <location>
        <begin position="1"/>
        <end position="17"/>
    </location>
</feature>
<evidence type="ECO:0000256" key="1">
    <source>
        <dbReference type="SAM" id="MobiDB-lite"/>
    </source>
</evidence>
<name>A0ABU6U960_9FABA</name>
<gene>
    <name evidence="2" type="ORF">PIB30_013865</name>
</gene>
<reference evidence="2 3" key="1">
    <citation type="journal article" date="2023" name="Plants (Basel)">
        <title>Bridging the Gap: Combining Genomics and Transcriptomics Approaches to Understand Stylosanthes scabra, an Orphan Legume from the Brazilian Caatinga.</title>
        <authorList>
            <person name="Ferreira-Neto J.R.C."/>
            <person name="da Silva M.D."/>
            <person name="Binneck E."/>
            <person name="de Melo N.F."/>
            <person name="da Silva R.H."/>
            <person name="de Melo A.L.T.M."/>
            <person name="Pandolfi V."/>
            <person name="Bustamante F.O."/>
            <person name="Brasileiro-Vidal A.C."/>
            <person name="Benko-Iseppon A.M."/>
        </authorList>
    </citation>
    <scope>NUCLEOTIDE SEQUENCE [LARGE SCALE GENOMIC DNA]</scope>
    <source>
        <tissue evidence="2">Leaves</tissue>
    </source>
</reference>
<dbReference type="EMBL" id="JASCZI010120865">
    <property type="protein sequence ID" value="MED6156373.1"/>
    <property type="molecule type" value="Genomic_DNA"/>
</dbReference>
<comment type="caution">
    <text evidence="2">The sequence shown here is derived from an EMBL/GenBank/DDBJ whole genome shotgun (WGS) entry which is preliminary data.</text>
</comment>